<evidence type="ECO:0000313" key="2">
    <source>
        <dbReference type="Proteomes" id="UP001057402"/>
    </source>
</evidence>
<name>A0ACB9R1T7_9MYRT</name>
<comment type="caution">
    <text evidence="1">The sequence shown here is derived from an EMBL/GenBank/DDBJ whole genome shotgun (WGS) entry which is preliminary data.</text>
</comment>
<organism evidence="1 2">
    <name type="scientific">Melastoma candidum</name>
    <dbReference type="NCBI Taxonomy" id="119954"/>
    <lineage>
        <taxon>Eukaryota</taxon>
        <taxon>Viridiplantae</taxon>
        <taxon>Streptophyta</taxon>
        <taxon>Embryophyta</taxon>
        <taxon>Tracheophyta</taxon>
        <taxon>Spermatophyta</taxon>
        <taxon>Magnoliopsida</taxon>
        <taxon>eudicotyledons</taxon>
        <taxon>Gunneridae</taxon>
        <taxon>Pentapetalae</taxon>
        <taxon>rosids</taxon>
        <taxon>malvids</taxon>
        <taxon>Myrtales</taxon>
        <taxon>Melastomataceae</taxon>
        <taxon>Melastomatoideae</taxon>
        <taxon>Melastomateae</taxon>
        <taxon>Melastoma</taxon>
    </lineage>
</organism>
<accession>A0ACB9R1T7</accession>
<dbReference type="Proteomes" id="UP001057402">
    <property type="component" value="Chromosome 4"/>
</dbReference>
<protein>
    <submittedName>
        <fullName evidence="1">Uncharacterized protein</fullName>
    </submittedName>
</protein>
<proteinExistence type="predicted"/>
<sequence length="1715" mass="183195">MGSRKGKEVASGDQTGVAEFKTGRYKRKRTDAKRAVLQFFEDSAAEVDADDDDEADGLSSCDSFFDDHDFMEEEFDSGPNKNIKSNVSKANCLPIFPKEEQFEEEIDKMMEERYKKGASFVRYAEDDFETKKFIEKDSHPQTTKEPIIWKVKCMVGRERYSAFCLMQKFVDLQNLGEKLKMVSAFAVDHVKGHIFIEADKQPEVHESCKGLCSIYTSRVVPVPRNEVSQLFSVRSRQSEVSEGMWCRVKSGNYKGDLAQIVAVNNEKRRATLKLIPRIDIQALSERYGGGSSKRGRSNSTIPAPRLISSGELEEFRPLVSYRRDRDTGMHFEVMLGMMLKDGYLYKRASLDSLTLWGVVPSDEELLKFQPSDNGESKDLEWLSQLYGDQMKKRSMQYEKGGEKGEGSSKKVFNLYELVAIGPKSFGLIVGVEKEDSFLILREGLEGQEVFSAGVYEITNGPIHAKFTALDHHNKTISVNDTVLVLEGLLKDRQGTVKQIYRGVVFALDENEVENGGYFCFKAQLCEKVKPAEEMLVGKDGETRFCGGEDLPSSPKSPLSPRKPWEARENRNNFNQGDRDGPFSIGQTLRIRVGPLKGYLCRVIAIRRSEVTVKLDSQQRVLTVKSEHLAELRVRNSALSIGDDQDDGSTKLFDLRGNTDHSSGWLSGSGTSASTGGWNTGSATSSSWPSLPSSGFAADPSGSAVNDSTEETGWGKKAAQEPWSSWGAAASEDKIANKTDHATARGAGEDSWSKASSKGNSSSSTFGNWAKKSIEPTAWHDNKEKTVPDDSTGKKADLSWDKGEEDKAAGWNNEAWKNSKNANGNDNSSWNSWNKTESGSTMPSNAEGSWGKGETGSAGDLKLHGDTSWSKGSRDSSWIKQNAGSSWGQMGSGNNKTEGSSWSQDNAWDNATDGGSPWVKPTDTQKQDGAGSSWSTDGKESSWNKQDTSSWGQPKGGNEEQRSYSWAKDGTHGGSSWNSQPAAPDGPSSWSKGGIGSWNKQNANSSWDQSGVGSDRHKGSSQTKDGILGSVPSSWNKQNDKEDETFSSWGKDKHSTWGGTGELNSSDAPKGSGRGQGGRDWGRGRTYNGGRGSGGRRGRGGPGGCSRFGGGQWSGQEQTSGGKDEGEINAASGNDGWKPISQSTSSWGRDKDLTDGRESSWGKGGSESAGWGKGGSDTQNAERSWGNPNSFGVKGESSWGNHDNGGSSWNNQAGSSWKDGAGAGSSWGKSDGGAASWDKQNGGSWKDGGEDKSNNRDFKGGFGGLDRSNSWSNQKPSERGESLQGNSANPSWGQQDGESNKFYHRNSSGGDDASWDKKDASEDNSWNKGKSVVEDPLTNWNKQKSEGATDTQTGDDTPWKKEPDSGNNQNPWKKSDTSCRTVTEGGKDQTDSWSQKSSVCEGGSWSKNARWGGSLNDKKDVESVSGSKSKGNSWGSPGGSNNDTTAPATLPLMIGGKARATAAGDQAPADRALMIWEKGRVTVAGGQTPAAPALITGEKAIALVAGGQALAPAVWGKVRALVAGEEVLALVALGQVVGEEAPVALAPAPGGKVRVPVAPVVGGNMRMMAALVAGKEVLALELAVGEKVSALVVGKEALVALAPALGGKARMPVAPAVGANARALVALVAGEEDLALAALVAGEEDLALAAREDAPVALGAGEVGLGMEVVVRGVTGVVAGTAEEEGGEGEILAPMVVEVVAACGDDGLKSFLPGNG</sequence>
<evidence type="ECO:0000313" key="1">
    <source>
        <dbReference type="EMBL" id="KAI4373051.1"/>
    </source>
</evidence>
<dbReference type="EMBL" id="CM042883">
    <property type="protein sequence ID" value="KAI4373051.1"/>
    <property type="molecule type" value="Genomic_DNA"/>
</dbReference>
<reference evidence="2" key="1">
    <citation type="journal article" date="2023" name="Front. Plant Sci.">
        <title>Chromosomal-level genome assembly of Melastoma candidum provides insights into trichome evolution.</title>
        <authorList>
            <person name="Zhong Y."/>
            <person name="Wu W."/>
            <person name="Sun C."/>
            <person name="Zou P."/>
            <person name="Liu Y."/>
            <person name="Dai S."/>
            <person name="Zhou R."/>
        </authorList>
    </citation>
    <scope>NUCLEOTIDE SEQUENCE [LARGE SCALE GENOMIC DNA]</scope>
</reference>
<gene>
    <name evidence="1" type="ORF">MLD38_011220</name>
</gene>
<keyword evidence="2" id="KW-1185">Reference proteome</keyword>